<comment type="caution">
    <text evidence="7">The sequence shown here is derived from an EMBL/GenBank/DDBJ whole genome shotgun (WGS) entry which is preliminary data.</text>
</comment>
<dbReference type="PANTHER" id="PTHR47356:SF2">
    <property type="entry name" value="FAD-BINDING DOMAIN-CONTAINING PROTEIN-RELATED"/>
    <property type="match status" value="1"/>
</dbReference>
<evidence type="ECO:0000259" key="6">
    <source>
        <dbReference type="Pfam" id="PF01494"/>
    </source>
</evidence>
<dbReference type="Proteomes" id="UP000748756">
    <property type="component" value="Unassembled WGS sequence"/>
</dbReference>
<keyword evidence="8" id="KW-1185">Reference proteome</keyword>
<feature type="transmembrane region" description="Helical" evidence="5">
    <location>
        <begin position="12"/>
        <end position="29"/>
    </location>
</feature>
<dbReference type="PRINTS" id="PR00420">
    <property type="entry name" value="RNGMNOXGNASE"/>
</dbReference>
<keyword evidence="3" id="KW-0274">FAD</keyword>
<evidence type="ECO:0000256" key="2">
    <source>
        <dbReference type="ARBA" id="ARBA00022630"/>
    </source>
</evidence>
<keyword evidence="5" id="KW-0812">Transmembrane</keyword>
<dbReference type="GO" id="GO:0071949">
    <property type="term" value="F:FAD binding"/>
    <property type="evidence" value="ECO:0007669"/>
    <property type="project" value="InterPro"/>
</dbReference>
<keyword evidence="2" id="KW-0285">Flavoprotein</keyword>
<keyword evidence="5" id="KW-0472">Membrane</keyword>
<dbReference type="Pfam" id="PF01494">
    <property type="entry name" value="FAD_binding_3"/>
    <property type="match status" value="2"/>
</dbReference>
<organism evidence="7 8">
    <name type="scientific">Linnemannia schmuckeri</name>
    <dbReference type="NCBI Taxonomy" id="64567"/>
    <lineage>
        <taxon>Eukaryota</taxon>
        <taxon>Fungi</taxon>
        <taxon>Fungi incertae sedis</taxon>
        <taxon>Mucoromycota</taxon>
        <taxon>Mortierellomycotina</taxon>
        <taxon>Mortierellomycetes</taxon>
        <taxon>Mortierellales</taxon>
        <taxon>Mortierellaceae</taxon>
        <taxon>Linnemannia</taxon>
    </lineage>
</organism>
<evidence type="ECO:0000256" key="3">
    <source>
        <dbReference type="ARBA" id="ARBA00022827"/>
    </source>
</evidence>
<dbReference type="InterPro" id="IPR050562">
    <property type="entry name" value="FAD_mOase_fung"/>
</dbReference>
<comment type="similarity">
    <text evidence="1">Belongs to the paxM FAD-dependent monooxygenase family.</text>
</comment>
<dbReference type="SUPFAM" id="SSF51905">
    <property type="entry name" value="FAD/NAD(P)-binding domain"/>
    <property type="match status" value="1"/>
</dbReference>
<evidence type="ECO:0000256" key="5">
    <source>
        <dbReference type="SAM" id="Phobius"/>
    </source>
</evidence>
<sequence length="394" mass="43700">MTSTTQQDSPAHVLIVGAGLAGLFLGTLLEKANIPYDIYERTAEIKPIGAIMSLAATVMPVFEQTDVYNDLLKISKPAALGTFFTDQLDVISVVDPTRADVLGYDRAMFTRPDLYTILYNKIPAHKIHLSQKLDSFFQDEQGVTLIFENNVNPVRGDILVGADGAHSKVREHLYKTLEEQGVLPKEDTKKAVKGYVSLVGTTGPLDPVKFPSLVDPDCETSFIVGDKSTPYSWSTFTIPGNRVCWSVTIQLDASAIEKEQSASSDWLPQENEPLMDKLRYSRSPYGPLGVLFDATPKDQVSRVFLEDKFYETWNHGRTVLIGDAAHKILPSSGQGAVNAIHDATILANRIYDIHPTTTFANIRTALSDYKEERYTIVKDQYAQSHFSAMLLYGQ</sequence>
<feature type="non-terminal residue" evidence="7">
    <location>
        <position position="394"/>
    </location>
</feature>
<evidence type="ECO:0000256" key="1">
    <source>
        <dbReference type="ARBA" id="ARBA00007992"/>
    </source>
</evidence>
<name>A0A9P5S7Z3_9FUNG</name>
<feature type="domain" description="FAD-binding" evidence="6">
    <location>
        <begin position="12"/>
        <end position="180"/>
    </location>
</feature>
<feature type="domain" description="FAD-binding" evidence="6">
    <location>
        <begin position="298"/>
        <end position="353"/>
    </location>
</feature>
<reference evidence="7" key="1">
    <citation type="journal article" date="2020" name="Fungal Divers.">
        <title>Resolving the Mortierellaceae phylogeny through synthesis of multi-gene phylogenetics and phylogenomics.</title>
        <authorList>
            <person name="Vandepol N."/>
            <person name="Liber J."/>
            <person name="Desiro A."/>
            <person name="Na H."/>
            <person name="Kennedy M."/>
            <person name="Barry K."/>
            <person name="Grigoriev I.V."/>
            <person name="Miller A.N."/>
            <person name="O'Donnell K."/>
            <person name="Stajich J.E."/>
            <person name="Bonito G."/>
        </authorList>
    </citation>
    <scope>NUCLEOTIDE SEQUENCE</scope>
    <source>
        <strain evidence="7">NRRL 6426</strain>
    </source>
</reference>
<gene>
    <name evidence="7" type="ORF">BG015_000276</name>
</gene>
<keyword evidence="5" id="KW-1133">Transmembrane helix</keyword>
<dbReference type="EMBL" id="JAAAUQ010000104">
    <property type="protein sequence ID" value="KAF9154674.1"/>
    <property type="molecule type" value="Genomic_DNA"/>
</dbReference>
<accession>A0A9P5S7Z3</accession>
<dbReference type="InterPro" id="IPR002938">
    <property type="entry name" value="FAD-bd"/>
</dbReference>
<dbReference type="PANTHER" id="PTHR47356">
    <property type="entry name" value="FAD-DEPENDENT MONOOXYGENASE ASQG-RELATED"/>
    <property type="match status" value="1"/>
</dbReference>
<dbReference type="AlphaFoldDB" id="A0A9P5S7Z3"/>
<proteinExistence type="inferred from homology"/>
<evidence type="ECO:0000256" key="4">
    <source>
        <dbReference type="ARBA" id="ARBA00023002"/>
    </source>
</evidence>
<dbReference type="GO" id="GO:0004497">
    <property type="term" value="F:monooxygenase activity"/>
    <property type="evidence" value="ECO:0007669"/>
    <property type="project" value="InterPro"/>
</dbReference>
<keyword evidence="4" id="KW-0560">Oxidoreductase</keyword>
<protein>
    <recommendedName>
        <fullName evidence="6">FAD-binding domain-containing protein</fullName>
    </recommendedName>
</protein>
<dbReference type="InterPro" id="IPR036188">
    <property type="entry name" value="FAD/NAD-bd_sf"/>
</dbReference>
<dbReference type="Gene3D" id="3.50.50.60">
    <property type="entry name" value="FAD/NAD(P)-binding domain"/>
    <property type="match status" value="1"/>
</dbReference>
<evidence type="ECO:0000313" key="7">
    <source>
        <dbReference type="EMBL" id="KAF9154674.1"/>
    </source>
</evidence>
<evidence type="ECO:0000313" key="8">
    <source>
        <dbReference type="Proteomes" id="UP000748756"/>
    </source>
</evidence>
<dbReference type="OrthoDB" id="655030at2759"/>